<dbReference type="SUPFAM" id="SSF51045">
    <property type="entry name" value="WW domain"/>
    <property type="match status" value="1"/>
</dbReference>
<feature type="domain" description="RRM" evidence="5">
    <location>
        <begin position="79"/>
        <end position="160"/>
    </location>
</feature>
<sequence>MEWNRGESFPNHQELNRNSCSWSADNHNHRWGQHQYDQMSGEPTDFHYGQPPPFSGRKRGFHQPARGASSDHIDGGIPAKLFVAPVSRTATEEDIRPLFEQHGNIVEIILPRDKKTNQQLGYCFVKYTTFEEAGRAIRALHNQYTFPGEQSFIRVKYADGERERLVPAQIADRRLRLTYMFCVMKCGIQLILLKQIYLSVFSPYGHVEDIYIMRDELRQSRGSFFSVFSLLGNHSFGNPSFGPNSQEPRLAPNLGDSIGGSTSNASYPLPHISVNSQPQAVSHWTNQEAAAPGVTQQLHSSQLQSPSQLSQSPKAGSNPQTSAGTSTAPVGHQSPETVDLECDWSEHTCPDGKKYYYNCVTCESKWDKPKGYILYEQQLQKPQNLSQQLSFQSPVLSTQVFAQTQEVQPQTHLFHQKLQLQQPSMSAPELDCLQVQSEASPIIDPACV</sequence>
<dbReference type="GO" id="GO:0003723">
    <property type="term" value="F:RNA binding"/>
    <property type="evidence" value="ECO:0007669"/>
    <property type="project" value="UniProtKB-UniRule"/>
</dbReference>
<protein>
    <recommendedName>
        <fullName evidence="8">Flowering time control protein FCA</fullName>
    </recommendedName>
</protein>
<dbReference type="AlphaFoldDB" id="A0A5C7I492"/>
<evidence type="ECO:0000256" key="2">
    <source>
        <dbReference type="PROSITE-ProRule" id="PRU00176"/>
    </source>
</evidence>
<comment type="caution">
    <text evidence="6">The sequence shown here is derived from an EMBL/GenBank/DDBJ whole genome shotgun (WGS) entry which is preliminary data.</text>
</comment>
<dbReference type="InterPro" id="IPR036020">
    <property type="entry name" value="WW_dom_sf"/>
</dbReference>
<dbReference type="PROSITE" id="PS50020">
    <property type="entry name" value="WW_DOMAIN_2"/>
    <property type="match status" value="1"/>
</dbReference>
<evidence type="ECO:0000313" key="7">
    <source>
        <dbReference type="Proteomes" id="UP000323000"/>
    </source>
</evidence>
<feature type="compositionally biased region" description="Low complexity" evidence="3">
    <location>
        <begin position="296"/>
        <end position="313"/>
    </location>
</feature>
<dbReference type="SMART" id="SM00360">
    <property type="entry name" value="RRM"/>
    <property type="match status" value="1"/>
</dbReference>
<dbReference type="Pfam" id="PF00397">
    <property type="entry name" value="WW"/>
    <property type="match status" value="1"/>
</dbReference>
<feature type="region of interest" description="Disordered" evidence="3">
    <location>
        <begin position="34"/>
        <end position="74"/>
    </location>
</feature>
<dbReference type="EMBL" id="VAHF01000004">
    <property type="protein sequence ID" value="TXG63272.1"/>
    <property type="molecule type" value="Genomic_DNA"/>
</dbReference>
<dbReference type="InterPro" id="IPR012677">
    <property type="entry name" value="Nucleotide-bd_a/b_plait_sf"/>
</dbReference>
<dbReference type="SMART" id="SM00456">
    <property type="entry name" value="WW"/>
    <property type="match status" value="1"/>
</dbReference>
<dbReference type="Gene3D" id="2.20.70.10">
    <property type="match status" value="1"/>
</dbReference>
<evidence type="ECO:0000259" key="4">
    <source>
        <dbReference type="PROSITE" id="PS50020"/>
    </source>
</evidence>
<evidence type="ECO:0000256" key="1">
    <source>
        <dbReference type="ARBA" id="ARBA00022884"/>
    </source>
</evidence>
<dbReference type="OrthoDB" id="410044at2759"/>
<dbReference type="InterPro" id="IPR001202">
    <property type="entry name" value="WW_dom"/>
</dbReference>
<accession>A0A5C7I492</accession>
<dbReference type="Proteomes" id="UP000323000">
    <property type="component" value="Chromosome 4"/>
</dbReference>
<dbReference type="InterPro" id="IPR035979">
    <property type="entry name" value="RBD_domain_sf"/>
</dbReference>
<dbReference type="Gene3D" id="3.30.70.330">
    <property type="match status" value="1"/>
</dbReference>
<reference evidence="7" key="1">
    <citation type="journal article" date="2019" name="Gigascience">
        <title>De novo genome assembly of the endangered Acer yangbiense, a plant species with extremely small populations endemic to Yunnan Province, China.</title>
        <authorList>
            <person name="Yang J."/>
            <person name="Wariss H.M."/>
            <person name="Tao L."/>
            <person name="Zhang R."/>
            <person name="Yun Q."/>
            <person name="Hollingsworth P."/>
            <person name="Dao Z."/>
            <person name="Luo G."/>
            <person name="Guo H."/>
            <person name="Ma Y."/>
            <person name="Sun W."/>
        </authorList>
    </citation>
    <scope>NUCLEOTIDE SEQUENCE [LARGE SCALE GENOMIC DNA]</scope>
    <source>
        <strain evidence="7">cv. Malutang</strain>
    </source>
</reference>
<evidence type="ECO:0008006" key="8">
    <source>
        <dbReference type="Google" id="ProtNLM"/>
    </source>
</evidence>
<dbReference type="InterPro" id="IPR000504">
    <property type="entry name" value="RRM_dom"/>
</dbReference>
<feature type="domain" description="WW" evidence="4">
    <location>
        <begin position="338"/>
        <end position="371"/>
    </location>
</feature>
<dbReference type="PROSITE" id="PS50102">
    <property type="entry name" value="RRM"/>
    <property type="match status" value="1"/>
</dbReference>
<feature type="compositionally biased region" description="Polar residues" evidence="3">
    <location>
        <begin position="314"/>
        <end position="328"/>
    </location>
</feature>
<gene>
    <name evidence="6" type="ORF">EZV62_010266</name>
</gene>
<keyword evidence="1 2" id="KW-0694">RNA-binding</keyword>
<keyword evidence="7" id="KW-1185">Reference proteome</keyword>
<evidence type="ECO:0000259" key="5">
    <source>
        <dbReference type="PROSITE" id="PS50102"/>
    </source>
</evidence>
<dbReference type="CDD" id="cd00201">
    <property type="entry name" value="WW"/>
    <property type="match status" value="1"/>
</dbReference>
<dbReference type="PANTHER" id="PTHR10352">
    <property type="entry name" value="EUKARYOTIC TRANSLATION INITIATION FACTOR 3 SUBUNIT G"/>
    <property type="match status" value="1"/>
</dbReference>
<organism evidence="6 7">
    <name type="scientific">Acer yangbiense</name>
    <dbReference type="NCBI Taxonomy" id="1000413"/>
    <lineage>
        <taxon>Eukaryota</taxon>
        <taxon>Viridiplantae</taxon>
        <taxon>Streptophyta</taxon>
        <taxon>Embryophyta</taxon>
        <taxon>Tracheophyta</taxon>
        <taxon>Spermatophyta</taxon>
        <taxon>Magnoliopsida</taxon>
        <taxon>eudicotyledons</taxon>
        <taxon>Gunneridae</taxon>
        <taxon>Pentapetalae</taxon>
        <taxon>rosids</taxon>
        <taxon>malvids</taxon>
        <taxon>Sapindales</taxon>
        <taxon>Sapindaceae</taxon>
        <taxon>Hippocastanoideae</taxon>
        <taxon>Acereae</taxon>
        <taxon>Acer</taxon>
    </lineage>
</organism>
<proteinExistence type="predicted"/>
<feature type="region of interest" description="Disordered" evidence="3">
    <location>
        <begin position="290"/>
        <end position="335"/>
    </location>
</feature>
<dbReference type="SUPFAM" id="SSF54928">
    <property type="entry name" value="RNA-binding domain, RBD"/>
    <property type="match status" value="1"/>
</dbReference>
<name>A0A5C7I492_9ROSI</name>
<evidence type="ECO:0000313" key="6">
    <source>
        <dbReference type="EMBL" id="TXG63272.1"/>
    </source>
</evidence>
<evidence type="ECO:0000256" key="3">
    <source>
        <dbReference type="SAM" id="MobiDB-lite"/>
    </source>
</evidence>
<dbReference type="Pfam" id="PF00076">
    <property type="entry name" value="RRM_1"/>
    <property type="match status" value="1"/>
</dbReference>